<feature type="transmembrane region" description="Helical" evidence="1">
    <location>
        <begin position="16"/>
        <end position="38"/>
    </location>
</feature>
<gene>
    <name evidence="2" type="ORF">NE237_003572</name>
</gene>
<keyword evidence="1" id="KW-1133">Transmembrane helix</keyword>
<dbReference type="AlphaFoldDB" id="A0A9Q0KGZ3"/>
<proteinExistence type="predicted"/>
<name>A0A9Q0KGZ3_9MAGN</name>
<protein>
    <submittedName>
        <fullName evidence="2">Uncharacterized protein</fullName>
    </submittedName>
</protein>
<organism evidence="2 3">
    <name type="scientific">Protea cynaroides</name>
    <dbReference type="NCBI Taxonomy" id="273540"/>
    <lineage>
        <taxon>Eukaryota</taxon>
        <taxon>Viridiplantae</taxon>
        <taxon>Streptophyta</taxon>
        <taxon>Embryophyta</taxon>
        <taxon>Tracheophyta</taxon>
        <taxon>Spermatophyta</taxon>
        <taxon>Magnoliopsida</taxon>
        <taxon>Proteales</taxon>
        <taxon>Proteaceae</taxon>
        <taxon>Protea</taxon>
    </lineage>
</organism>
<sequence length="154" mass="17449">MSFCPLTSMTLTSYRLVNLLLVLCSLYTIYFIVSLSFLHSSPSSSESLLWTTLPHFSTPTSLNHIVFDISSSVKSWPQRKDYVRPSWKPHHMCGYVLLDTMPSWKAASSNALLPPICVFEDTSQYCYTNKHGYQLAIHVARVVLETVALNRSNV</sequence>
<keyword evidence="3" id="KW-1185">Reference proteome</keyword>
<evidence type="ECO:0000256" key="1">
    <source>
        <dbReference type="SAM" id="Phobius"/>
    </source>
</evidence>
<evidence type="ECO:0000313" key="2">
    <source>
        <dbReference type="EMBL" id="KAJ4970473.1"/>
    </source>
</evidence>
<keyword evidence="1" id="KW-0812">Transmembrane</keyword>
<evidence type="ECO:0000313" key="3">
    <source>
        <dbReference type="Proteomes" id="UP001141806"/>
    </source>
</evidence>
<keyword evidence="1" id="KW-0472">Membrane</keyword>
<accession>A0A9Q0KGZ3</accession>
<dbReference type="PANTHER" id="PTHR10811">
    <property type="entry name" value="FRINGE-RELATED"/>
    <property type="match status" value="1"/>
</dbReference>
<dbReference type="EMBL" id="JAMYWD010000005">
    <property type="protein sequence ID" value="KAJ4970473.1"/>
    <property type="molecule type" value="Genomic_DNA"/>
</dbReference>
<dbReference type="OrthoDB" id="1722716at2759"/>
<reference evidence="2" key="1">
    <citation type="journal article" date="2023" name="Plant J.">
        <title>The genome of the king protea, Protea cynaroides.</title>
        <authorList>
            <person name="Chang J."/>
            <person name="Duong T.A."/>
            <person name="Schoeman C."/>
            <person name="Ma X."/>
            <person name="Roodt D."/>
            <person name="Barker N."/>
            <person name="Li Z."/>
            <person name="Van de Peer Y."/>
            <person name="Mizrachi E."/>
        </authorList>
    </citation>
    <scope>NUCLEOTIDE SEQUENCE</scope>
    <source>
        <tissue evidence="2">Young leaves</tissue>
    </source>
</reference>
<dbReference type="Proteomes" id="UP001141806">
    <property type="component" value="Unassembled WGS sequence"/>
</dbReference>
<comment type="caution">
    <text evidence="2">The sequence shown here is derived from an EMBL/GenBank/DDBJ whole genome shotgun (WGS) entry which is preliminary data.</text>
</comment>